<keyword evidence="8" id="KW-1185">Reference proteome</keyword>
<evidence type="ECO:0000313" key="8">
    <source>
        <dbReference type="Proteomes" id="UP000515847"/>
    </source>
</evidence>
<dbReference type="RefSeq" id="WP_034420541.1">
    <property type="nucleotide sequence ID" value="NZ_CP045798.1"/>
</dbReference>
<keyword evidence="1" id="KW-0813">Transport</keyword>
<reference evidence="7 8" key="1">
    <citation type="journal article" date="2019" name="Front. Microbiol.">
        <title>Thermoanaerosceptrum fracticalcis gen. nov. sp. nov., a Novel Fumarate-Fermenting Microorganism From a Deep Fractured Carbonate Aquifer of the US Great Basin.</title>
        <authorList>
            <person name="Hamilton-Brehm S.D."/>
            <person name="Stewart L.E."/>
            <person name="Zavarin M."/>
            <person name="Caldwell M."/>
            <person name="Lawson P.A."/>
            <person name="Onstott T.C."/>
            <person name="Grzymski J."/>
            <person name="Neveux I."/>
            <person name="Lollar B.S."/>
            <person name="Russell C.E."/>
            <person name="Moser D.P."/>
        </authorList>
    </citation>
    <scope>NUCLEOTIDE SEQUENCE [LARGE SCALE GENOMIC DNA]</scope>
    <source>
        <strain evidence="7 8">DRI-13</strain>
    </source>
</reference>
<keyword evidence="3" id="KW-0249">Electron transport</keyword>
<accession>A0A7G6E7B7</accession>
<evidence type="ECO:0000256" key="3">
    <source>
        <dbReference type="ARBA" id="ARBA00022982"/>
    </source>
</evidence>
<dbReference type="AlphaFoldDB" id="A0A7G6E7B7"/>
<dbReference type="OrthoDB" id="9800260at2"/>
<dbReference type="EMBL" id="CP045798">
    <property type="protein sequence ID" value="QNB47971.1"/>
    <property type="molecule type" value="Genomic_DNA"/>
</dbReference>
<feature type="domain" description="4Fe-4S ferredoxin-type" evidence="6">
    <location>
        <begin position="54"/>
        <end position="84"/>
    </location>
</feature>
<dbReference type="Proteomes" id="UP000515847">
    <property type="component" value="Chromosome"/>
</dbReference>
<evidence type="ECO:0000313" key="7">
    <source>
        <dbReference type="EMBL" id="QNB47971.1"/>
    </source>
</evidence>
<feature type="domain" description="4Fe-4S ferredoxin-type" evidence="6">
    <location>
        <begin position="22"/>
        <end position="53"/>
    </location>
</feature>
<dbReference type="PANTHER" id="PTHR43082:SF3">
    <property type="entry name" value="FERREDOXIN-LIKE PROTEIN YDIT"/>
    <property type="match status" value="1"/>
</dbReference>
<evidence type="ECO:0000256" key="5">
    <source>
        <dbReference type="ARBA" id="ARBA00023014"/>
    </source>
</evidence>
<proteinExistence type="predicted"/>
<dbReference type="GO" id="GO:0005506">
    <property type="term" value="F:iron ion binding"/>
    <property type="evidence" value="ECO:0007669"/>
    <property type="project" value="InterPro"/>
</dbReference>
<name>A0A7G6E7B7_THEFR</name>
<dbReference type="GO" id="GO:0051536">
    <property type="term" value="F:iron-sulfur cluster binding"/>
    <property type="evidence" value="ECO:0007669"/>
    <property type="project" value="UniProtKB-KW"/>
</dbReference>
<dbReference type="InterPro" id="IPR012206">
    <property type="entry name" value="Fd_FixX"/>
</dbReference>
<evidence type="ECO:0000256" key="4">
    <source>
        <dbReference type="ARBA" id="ARBA00023004"/>
    </source>
</evidence>
<sequence>MKKLSIEERLGFNKFNVDDDEAHITINKEICRTCTEKPCLYACPALLYNLNEAGEMTFDYAGCLECGTCRVVCQKQGAIQWNYPRGTFGVQFRYG</sequence>
<evidence type="ECO:0000256" key="1">
    <source>
        <dbReference type="ARBA" id="ARBA00022448"/>
    </source>
</evidence>
<keyword evidence="4" id="KW-0408">Iron</keyword>
<keyword evidence="5" id="KW-0411">Iron-sulfur</keyword>
<dbReference type="PROSITE" id="PS51379">
    <property type="entry name" value="4FE4S_FER_2"/>
    <property type="match status" value="2"/>
</dbReference>
<keyword evidence="2" id="KW-0479">Metal-binding</keyword>
<gene>
    <name evidence="7" type="ORF">BR63_17915</name>
</gene>
<protein>
    <submittedName>
        <fullName evidence="7">Ferredoxin family protein</fullName>
    </submittedName>
</protein>
<dbReference type="Gene3D" id="3.30.70.20">
    <property type="match status" value="1"/>
</dbReference>
<evidence type="ECO:0000259" key="6">
    <source>
        <dbReference type="PROSITE" id="PS51379"/>
    </source>
</evidence>
<dbReference type="PIRSF" id="PIRSF036548">
    <property type="entry name" value="Fdx_FixX"/>
    <property type="match status" value="1"/>
</dbReference>
<dbReference type="KEGG" id="tfr:BR63_17915"/>
<dbReference type="InterPro" id="IPR017896">
    <property type="entry name" value="4Fe4S_Fe-S-bd"/>
</dbReference>
<evidence type="ECO:0000256" key="2">
    <source>
        <dbReference type="ARBA" id="ARBA00022723"/>
    </source>
</evidence>
<dbReference type="PANTHER" id="PTHR43082">
    <property type="entry name" value="FERREDOXIN-LIKE"/>
    <property type="match status" value="1"/>
</dbReference>
<dbReference type="SUPFAM" id="SSF54862">
    <property type="entry name" value="4Fe-4S ferredoxins"/>
    <property type="match status" value="1"/>
</dbReference>
<organism evidence="7 8">
    <name type="scientific">Thermanaerosceptrum fracticalcis</name>
    <dbReference type="NCBI Taxonomy" id="1712410"/>
    <lineage>
        <taxon>Bacteria</taxon>
        <taxon>Bacillati</taxon>
        <taxon>Bacillota</taxon>
        <taxon>Clostridia</taxon>
        <taxon>Eubacteriales</taxon>
        <taxon>Peptococcaceae</taxon>
        <taxon>Thermanaerosceptrum</taxon>
    </lineage>
</organism>